<gene>
    <name evidence="1" type="ORF">FHS31_000786</name>
</gene>
<comment type="caution">
    <text evidence="1">The sequence shown here is derived from an EMBL/GenBank/DDBJ whole genome shotgun (WGS) entry which is preliminary data.</text>
</comment>
<dbReference type="Proteomes" id="UP000727456">
    <property type="component" value="Unassembled WGS sequence"/>
</dbReference>
<dbReference type="RefSeq" id="WP_167072077.1">
    <property type="nucleotide sequence ID" value="NZ_JAAOZC010000002.1"/>
</dbReference>
<sequence length="80" mass="8726">MTQETIEIAGVEVAVVSQEECEAAEMVVCVRKGAFSPFADNVEAPCAWCGETVIFRPYAPIKPPKVCMQCVADRFLGETQ</sequence>
<keyword evidence="2" id="KW-1185">Reference proteome</keyword>
<name>A0ABX0TRM6_9SPHN</name>
<accession>A0ABX0TRM6</accession>
<evidence type="ECO:0000313" key="2">
    <source>
        <dbReference type="Proteomes" id="UP000727456"/>
    </source>
</evidence>
<proteinExistence type="predicted"/>
<evidence type="ECO:0000313" key="1">
    <source>
        <dbReference type="EMBL" id="NIJ07190.1"/>
    </source>
</evidence>
<dbReference type="EMBL" id="JAAOZC010000002">
    <property type="protein sequence ID" value="NIJ07190.1"/>
    <property type="molecule type" value="Genomic_DNA"/>
</dbReference>
<protein>
    <submittedName>
        <fullName evidence="1">Uncharacterized protein</fullName>
    </submittedName>
</protein>
<organism evidence="1 2">
    <name type="scientific">Sphingomonas vulcanisoli</name>
    <dbReference type="NCBI Taxonomy" id="1658060"/>
    <lineage>
        <taxon>Bacteria</taxon>
        <taxon>Pseudomonadati</taxon>
        <taxon>Pseudomonadota</taxon>
        <taxon>Alphaproteobacteria</taxon>
        <taxon>Sphingomonadales</taxon>
        <taxon>Sphingomonadaceae</taxon>
        <taxon>Sphingomonas</taxon>
    </lineage>
</organism>
<reference evidence="1 2" key="1">
    <citation type="submission" date="2020-03" db="EMBL/GenBank/DDBJ databases">
        <title>Genomic Encyclopedia of Type Strains, Phase III (KMG-III): the genomes of soil and plant-associated and newly described type strains.</title>
        <authorList>
            <person name="Whitman W."/>
        </authorList>
    </citation>
    <scope>NUCLEOTIDE SEQUENCE [LARGE SCALE GENOMIC DNA]</scope>
    <source>
        <strain evidence="1 2">CECT 8804</strain>
    </source>
</reference>